<organism evidence="2 3">
    <name type="scientific">Pacificispira spongiicola</name>
    <dbReference type="NCBI Taxonomy" id="2729598"/>
    <lineage>
        <taxon>Bacteria</taxon>
        <taxon>Pseudomonadati</taxon>
        <taxon>Pseudomonadota</taxon>
        <taxon>Alphaproteobacteria</taxon>
        <taxon>Rhodospirillales</taxon>
        <taxon>Rhodospirillaceae</taxon>
        <taxon>Pacificispira</taxon>
    </lineage>
</organism>
<dbReference type="InterPro" id="IPR023286">
    <property type="entry name" value="ABATE_dom_sf"/>
</dbReference>
<dbReference type="SUPFAM" id="SSF160904">
    <property type="entry name" value="Jann2411-like"/>
    <property type="match status" value="1"/>
</dbReference>
<dbReference type="Pfam" id="PF07336">
    <property type="entry name" value="ABATE"/>
    <property type="match status" value="1"/>
</dbReference>
<dbReference type="InterPro" id="IPR010852">
    <property type="entry name" value="ABATE"/>
</dbReference>
<protein>
    <submittedName>
        <fullName evidence="2">4-hydroxybenzoyl-CoA reductase</fullName>
    </submittedName>
</protein>
<proteinExistence type="predicted"/>
<dbReference type="RefSeq" id="WP_169624556.1">
    <property type="nucleotide sequence ID" value="NZ_JABBNT010000002.1"/>
</dbReference>
<evidence type="ECO:0000313" key="3">
    <source>
        <dbReference type="Proteomes" id="UP000539372"/>
    </source>
</evidence>
<gene>
    <name evidence="2" type="ORF">HH303_07210</name>
</gene>
<dbReference type="Proteomes" id="UP000539372">
    <property type="component" value="Unassembled WGS sequence"/>
</dbReference>
<accession>A0A7Y0DZ46</accession>
<evidence type="ECO:0000259" key="1">
    <source>
        <dbReference type="Pfam" id="PF11706"/>
    </source>
</evidence>
<name>A0A7Y0DZ46_9PROT</name>
<sequence length="184" mass="20098">MDFHTETGRPSLDLIATLGDRGGDGLERLPDTAAATAWFRTVARYPIPEPLSAHDLSVVLGLRNALCRVADTVFAGRVPAAEDIDVVNRYAAIQASPPQLAKDGRTLTSNQGTTLEAALGEIARDAVDLLAGPELEKMKRCASDDCSVLFVDRSRPGKRRWCSMSRCGNQSKKRKYNAKTRELR</sequence>
<dbReference type="Gene3D" id="1.10.3300.10">
    <property type="entry name" value="Jann2411-like domain"/>
    <property type="match status" value="1"/>
</dbReference>
<dbReference type="Pfam" id="PF11706">
    <property type="entry name" value="zf-CGNR"/>
    <property type="match status" value="1"/>
</dbReference>
<dbReference type="PANTHER" id="PTHR35525:SF3">
    <property type="entry name" value="BLL6575 PROTEIN"/>
    <property type="match status" value="1"/>
</dbReference>
<feature type="domain" description="Zinc finger CGNR" evidence="1">
    <location>
        <begin position="138"/>
        <end position="179"/>
    </location>
</feature>
<dbReference type="AlphaFoldDB" id="A0A7Y0DZ46"/>
<dbReference type="InterPro" id="IPR021005">
    <property type="entry name" value="Znf_CGNR"/>
</dbReference>
<dbReference type="EMBL" id="JABBNT010000002">
    <property type="protein sequence ID" value="NMM44260.1"/>
    <property type="molecule type" value="Genomic_DNA"/>
</dbReference>
<keyword evidence="3" id="KW-1185">Reference proteome</keyword>
<dbReference type="PANTHER" id="PTHR35525">
    <property type="entry name" value="BLL6575 PROTEIN"/>
    <property type="match status" value="1"/>
</dbReference>
<evidence type="ECO:0000313" key="2">
    <source>
        <dbReference type="EMBL" id="NMM44260.1"/>
    </source>
</evidence>
<comment type="caution">
    <text evidence="2">The sequence shown here is derived from an EMBL/GenBank/DDBJ whole genome shotgun (WGS) entry which is preliminary data.</text>
</comment>
<reference evidence="2 3" key="1">
    <citation type="submission" date="2020-04" db="EMBL/GenBank/DDBJ databases">
        <title>Rhodospirillaceae bacterium KN72 isolated from deep sea.</title>
        <authorList>
            <person name="Zhang D.-C."/>
        </authorList>
    </citation>
    <scope>NUCLEOTIDE SEQUENCE [LARGE SCALE GENOMIC DNA]</scope>
    <source>
        <strain evidence="2 3">KN72</strain>
    </source>
</reference>